<dbReference type="GO" id="GO:0008270">
    <property type="term" value="F:zinc ion binding"/>
    <property type="evidence" value="ECO:0007669"/>
    <property type="project" value="UniProtKB-KW"/>
</dbReference>
<evidence type="ECO:0000256" key="1">
    <source>
        <dbReference type="ARBA" id="ARBA00004184"/>
    </source>
</evidence>
<dbReference type="GO" id="GO:0007033">
    <property type="term" value="P:vacuole organization"/>
    <property type="evidence" value="ECO:0007669"/>
    <property type="project" value="TreeGrafter"/>
</dbReference>
<evidence type="ECO:0000256" key="2">
    <source>
        <dbReference type="ARBA" id="ARBA00022723"/>
    </source>
</evidence>
<organism evidence="7">
    <name type="scientific">Tetraselmis sp. GSL018</name>
    <dbReference type="NCBI Taxonomy" id="582737"/>
    <lineage>
        <taxon>Eukaryota</taxon>
        <taxon>Viridiplantae</taxon>
        <taxon>Chlorophyta</taxon>
        <taxon>core chlorophytes</taxon>
        <taxon>Chlorodendrophyceae</taxon>
        <taxon>Chlorodendrales</taxon>
        <taxon>Chlorodendraceae</taxon>
        <taxon>Tetraselmis</taxon>
    </lineage>
</organism>
<sequence>MLLCEYILNSSQGGRRPGSEALLYHTLMDLYLSPELMDCSGPSPDSAPQSAAGAGPSVEERRAKALELLQLGWPNGEEPRYDMEHMLILCRIHSFRKGLLFLYEQKRLYREVLGVYMEAGDYSGLIDACMRLGNAAQGGDPQLWTEVLAYFAERPGEECVPQLEEVIGHIENGQLLPPLVVLQTLSKNPDLKMGIIKDYIGRQLAQSNASIQADRESIAKYQAETERMHSEASELRTKARVFQASKCALTGAPLELPAVHFLCGHSFSLRSLGENDSECPLCSPHHRTVLDIRRSMRAGAMEQDKFFTQLKNSADGFNVVAEFFGRGLISSASHR</sequence>
<accession>A0A061SPT2</accession>
<evidence type="ECO:0000256" key="5">
    <source>
        <dbReference type="ARBA" id="ARBA00023136"/>
    </source>
</evidence>
<feature type="domain" description="Vacuolar protein sorting protein 11 C-terminal" evidence="6">
    <location>
        <begin position="286"/>
        <end position="329"/>
    </location>
</feature>
<dbReference type="GO" id="GO:0030897">
    <property type="term" value="C:HOPS complex"/>
    <property type="evidence" value="ECO:0007669"/>
    <property type="project" value="TreeGrafter"/>
</dbReference>
<evidence type="ECO:0000256" key="4">
    <source>
        <dbReference type="ARBA" id="ARBA00022833"/>
    </source>
</evidence>
<dbReference type="AlphaFoldDB" id="A0A061SPT2"/>
<comment type="subcellular location">
    <subcellularLocation>
        <location evidence="1">Endomembrane system</location>
        <topology evidence="1">Peripheral membrane protein</topology>
    </subcellularLocation>
</comment>
<dbReference type="EMBL" id="GBEZ01000163">
    <property type="protein sequence ID" value="JAC84701.1"/>
    <property type="molecule type" value="Transcribed_RNA"/>
</dbReference>
<keyword evidence="5" id="KW-0472">Membrane</keyword>
<evidence type="ECO:0000259" key="6">
    <source>
        <dbReference type="Pfam" id="PF12451"/>
    </source>
</evidence>
<dbReference type="GO" id="GO:0007032">
    <property type="term" value="P:endosome organization"/>
    <property type="evidence" value="ECO:0007669"/>
    <property type="project" value="TreeGrafter"/>
</dbReference>
<dbReference type="PANTHER" id="PTHR23323:SF24">
    <property type="entry name" value="VACUOLAR PROTEIN SORTING-ASSOCIATED PROTEIN 11 HOMOLOG"/>
    <property type="match status" value="1"/>
</dbReference>
<reference evidence="7" key="1">
    <citation type="submission" date="2014-05" db="EMBL/GenBank/DDBJ databases">
        <title>The transcriptome of the halophilic microalga Tetraselmis sp. GSL018 isolated from the Great Salt Lake, Utah.</title>
        <authorList>
            <person name="Jinkerson R.E."/>
            <person name="D'Adamo S."/>
            <person name="Posewitz M.C."/>
        </authorList>
    </citation>
    <scope>NUCLEOTIDE SEQUENCE</scope>
    <source>
        <strain evidence="7">GSL018</strain>
    </source>
</reference>
<dbReference type="GO" id="GO:0005768">
    <property type="term" value="C:endosome"/>
    <property type="evidence" value="ECO:0007669"/>
    <property type="project" value="TreeGrafter"/>
</dbReference>
<dbReference type="GO" id="GO:0006904">
    <property type="term" value="P:vesicle docking involved in exocytosis"/>
    <property type="evidence" value="ECO:0007669"/>
    <property type="project" value="TreeGrafter"/>
</dbReference>
<dbReference type="CDD" id="cd16688">
    <property type="entry name" value="RING-H2_Vps11"/>
    <property type="match status" value="1"/>
</dbReference>
<gene>
    <name evidence="7" type="ORF">TSPGSL018_352</name>
</gene>
<keyword evidence="3" id="KW-0863">Zinc-finger</keyword>
<dbReference type="Pfam" id="PF12451">
    <property type="entry name" value="VPS11_C"/>
    <property type="match status" value="1"/>
</dbReference>
<dbReference type="InterPro" id="IPR024763">
    <property type="entry name" value="VPS11_C"/>
</dbReference>
<dbReference type="GO" id="GO:0030674">
    <property type="term" value="F:protein-macromolecule adaptor activity"/>
    <property type="evidence" value="ECO:0007669"/>
    <property type="project" value="TreeGrafter"/>
</dbReference>
<proteinExistence type="predicted"/>
<evidence type="ECO:0000256" key="3">
    <source>
        <dbReference type="ARBA" id="ARBA00022771"/>
    </source>
</evidence>
<dbReference type="InterPro" id="IPR057308">
    <property type="entry name" value="CHCR_PEP5_VPS11"/>
</dbReference>
<dbReference type="PANTHER" id="PTHR23323">
    <property type="entry name" value="VACUOLAR PROTEIN SORTING-ASSOCIATED PROTEIN"/>
    <property type="match status" value="1"/>
</dbReference>
<name>A0A061SPT2_9CHLO</name>
<keyword evidence="4" id="KW-0862">Zinc</keyword>
<evidence type="ECO:0000313" key="7">
    <source>
        <dbReference type="EMBL" id="JAC84701.1"/>
    </source>
</evidence>
<protein>
    <submittedName>
        <fullName evidence="7">Vacuolar protein sorting-associated protein 11</fullName>
    </submittedName>
</protein>
<dbReference type="Pfam" id="PF23356">
    <property type="entry name" value="TPR_PEP5_VPS11"/>
    <property type="match status" value="1"/>
</dbReference>
<keyword evidence="2" id="KW-0479">Metal-binding</keyword>
<dbReference type="GO" id="GO:0048284">
    <property type="term" value="P:organelle fusion"/>
    <property type="evidence" value="ECO:0007669"/>
    <property type="project" value="TreeGrafter"/>
</dbReference>